<proteinExistence type="predicted"/>
<reference evidence="1 2" key="1">
    <citation type="submission" date="2020-05" db="EMBL/GenBank/DDBJ databases">
        <title>Draft genome sequence of Desulfovibrio sp. strain HN2T.</title>
        <authorList>
            <person name="Ueno A."/>
            <person name="Tamazawa S."/>
            <person name="Tamamura S."/>
            <person name="Murakami T."/>
            <person name="Kiyama T."/>
            <person name="Inomata H."/>
            <person name="Amano Y."/>
            <person name="Miyakawa K."/>
            <person name="Tamaki H."/>
            <person name="Naganuma T."/>
            <person name="Kaneko K."/>
        </authorList>
    </citation>
    <scope>NUCLEOTIDE SEQUENCE [LARGE SCALE GENOMIC DNA]</scope>
    <source>
        <strain evidence="1 2">HN2</strain>
    </source>
</reference>
<keyword evidence="2" id="KW-1185">Reference proteome</keyword>
<sequence length="167" mass="19149">MKRAFMPLAAAVILLALLTLSGCTYLNVSHLDRRPWLTDTPQTISMKFWRFEFHNMPLKHGVGLQGTAYPNTELFPEWARYYDQLSFTAYLSDSTGNVVDSAEVEVLPRALGDERAIPFEFRLSPEETHASLYVSFGYRMVLAEMPWRPEKEQEGRIHLAHEGALTR</sequence>
<dbReference type="RefSeq" id="WP_174404560.1">
    <property type="nucleotide sequence ID" value="NZ_BLVO01000012.1"/>
</dbReference>
<protein>
    <recommendedName>
        <fullName evidence="3">Lipoprotein</fullName>
    </recommendedName>
</protein>
<dbReference type="EMBL" id="BLVO01000012">
    <property type="protein sequence ID" value="GFM32900.1"/>
    <property type="molecule type" value="Genomic_DNA"/>
</dbReference>
<accession>A0A7J0BGR2</accession>
<evidence type="ECO:0000313" key="1">
    <source>
        <dbReference type="EMBL" id="GFM32900.1"/>
    </source>
</evidence>
<dbReference type="Proteomes" id="UP000503840">
    <property type="component" value="Unassembled WGS sequence"/>
</dbReference>
<evidence type="ECO:0008006" key="3">
    <source>
        <dbReference type="Google" id="ProtNLM"/>
    </source>
</evidence>
<organism evidence="1 2">
    <name type="scientific">Desulfovibrio subterraneus</name>
    <dbReference type="NCBI Taxonomy" id="2718620"/>
    <lineage>
        <taxon>Bacteria</taxon>
        <taxon>Pseudomonadati</taxon>
        <taxon>Thermodesulfobacteriota</taxon>
        <taxon>Desulfovibrionia</taxon>
        <taxon>Desulfovibrionales</taxon>
        <taxon>Desulfovibrionaceae</taxon>
        <taxon>Desulfovibrio</taxon>
    </lineage>
</organism>
<gene>
    <name evidence="1" type="ORF">DSM101010T_12650</name>
</gene>
<dbReference type="PROSITE" id="PS51257">
    <property type="entry name" value="PROKAR_LIPOPROTEIN"/>
    <property type="match status" value="1"/>
</dbReference>
<dbReference type="AlphaFoldDB" id="A0A7J0BGR2"/>
<comment type="caution">
    <text evidence="1">The sequence shown here is derived from an EMBL/GenBank/DDBJ whole genome shotgun (WGS) entry which is preliminary data.</text>
</comment>
<name>A0A7J0BGR2_9BACT</name>
<evidence type="ECO:0000313" key="2">
    <source>
        <dbReference type="Proteomes" id="UP000503840"/>
    </source>
</evidence>